<feature type="compositionally biased region" description="Gly residues" evidence="7">
    <location>
        <begin position="83"/>
        <end position="100"/>
    </location>
</feature>
<comment type="subcellular location">
    <subcellularLocation>
        <location evidence="6">Cell membrane</location>
        <topology evidence="6">Multi-pass membrane protein</topology>
    </subcellularLocation>
    <subcellularLocation>
        <location evidence="1">Membrane</location>
    </subcellularLocation>
</comment>
<dbReference type="Pfam" id="PF02104">
    <property type="entry name" value="SURF1"/>
    <property type="match status" value="1"/>
</dbReference>
<feature type="compositionally biased region" description="Low complexity" evidence="7">
    <location>
        <begin position="31"/>
        <end position="67"/>
    </location>
</feature>
<dbReference type="RefSeq" id="WP_387966754.1">
    <property type="nucleotide sequence ID" value="NZ_JBHSGF010000002.1"/>
</dbReference>
<feature type="compositionally biased region" description="Pro residues" evidence="7">
    <location>
        <begin position="20"/>
        <end position="30"/>
    </location>
</feature>
<feature type="transmembrane region" description="Helical" evidence="6">
    <location>
        <begin position="135"/>
        <end position="156"/>
    </location>
</feature>
<feature type="compositionally biased region" description="Low complexity" evidence="7">
    <location>
        <begin position="395"/>
        <end position="421"/>
    </location>
</feature>
<evidence type="ECO:0000256" key="1">
    <source>
        <dbReference type="ARBA" id="ARBA00004370"/>
    </source>
</evidence>
<dbReference type="EMBL" id="JBHSGF010000002">
    <property type="protein sequence ID" value="MFC4554342.1"/>
    <property type="molecule type" value="Genomic_DNA"/>
</dbReference>
<gene>
    <name evidence="8" type="ORF">ACFO3F_03690</name>
</gene>
<feature type="region of interest" description="Disordered" evidence="7">
    <location>
        <begin position="395"/>
        <end position="448"/>
    </location>
</feature>
<dbReference type="InterPro" id="IPR045214">
    <property type="entry name" value="Surf1/Surf4"/>
</dbReference>
<dbReference type="InterPro" id="IPR002994">
    <property type="entry name" value="Surf1/Shy1"/>
</dbReference>
<evidence type="ECO:0000256" key="5">
    <source>
        <dbReference type="ARBA" id="ARBA00023136"/>
    </source>
</evidence>
<keyword evidence="4 6" id="KW-1133">Transmembrane helix</keyword>
<evidence type="ECO:0000256" key="6">
    <source>
        <dbReference type="RuleBase" id="RU363076"/>
    </source>
</evidence>
<comment type="caution">
    <text evidence="8">The sequence shown here is derived from an EMBL/GenBank/DDBJ whole genome shotgun (WGS) entry which is preliminary data.</text>
</comment>
<feature type="region of interest" description="Disordered" evidence="7">
    <location>
        <begin position="1"/>
        <end position="130"/>
    </location>
</feature>
<dbReference type="PROSITE" id="PS50895">
    <property type="entry name" value="SURF1"/>
    <property type="match status" value="1"/>
</dbReference>
<dbReference type="PANTHER" id="PTHR23427:SF2">
    <property type="entry name" value="SURFEIT LOCUS PROTEIN 1"/>
    <property type="match status" value="1"/>
</dbReference>
<reference evidence="9" key="1">
    <citation type="journal article" date="2019" name="Int. J. Syst. Evol. Microbiol.">
        <title>The Global Catalogue of Microorganisms (GCM) 10K type strain sequencing project: providing services to taxonomists for standard genome sequencing and annotation.</title>
        <authorList>
            <consortium name="The Broad Institute Genomics Platform"/>
            <consortium name="The Broad Institute Genome Sequencing Center for Infectious Disease"/>
            <person name="Wu L."/>
            <person name="Ma J."/>
        </authorList>
    </citation>
    <scope>NUCLEOTIDE SEQUENCE [LARGE SCALE GENOMIC DNA]</scope>
    <source>
        <strain evidence="9">JCM 3369</strain>
    </source>
</reference>
<proteinExistence type="inferred from homology"/>
<accession>A0ABV9D6H0</accession>
<keyword evidence="5 6" id="KW-0472">Membrane</keyword>
<keyword evidence="6" id="KW-1003">Cell membrane</keyword>
<feature type="compositionally biased region" description="Low complexity" evidence="7">
    <location>
        <begin position="9"/>
        <end position="19"/>
    </location>
</feature>
<dbReference type="Proteomes" id="UP001595955">
    <property type="component" value="Unassembled WGS sequence"/>
</dbReference>
<keyword evidence="3 6" id="KW-0812">Transmembrane</keyword>
<keyword evidence="9" id="KW-1185">Reference proteome</keyword>
<evidence type="ECO:0000256" key="2">
    <source>
        <dbReference type="ARBA" id="ARBA00007165"/>
    </source>
</evidence>
<evidence type="ECO:0000256" key="4">
    <source>
        <dbReference type="ARBA" id="ARBA00022989"/>
    </source>
</evidence>
<protein>
    <recommendedName>
        <fullName evidence="6">SURF1-like protein</fullName>
    </recommendedName>
</protein>
<name>A0ABV9D6H0_9MICO</name>
<comment type="similarity">
    <text evidence="2 6">Belongs to the SURF1 family.</text>
</comment>
<evidence type="ECO:0000256" key="7">
    <source>
        <dbReference type="SAM" id="MobiDB-lite"/>
    </source>
</evidence>
<sequence>MDDRVTPGAAPESARAPVRAPEPSPAPASPGPASSSAPVSDAASVAWWASSAPAAPTPGHSTADLGLGDPGPDGPGHPDGPAGADGTGGADRPGGTGVRGTGTAPGDSGRGRRPRRALRPGEGPRDWLRAGGRPHLVGVLVLVLVVGGAFVRLGMWQLDRAGFRAQEAAQVERAERLAADPVPIAEVFAPQTAMTADEVARRVAVTGEFDAEQQVLVPGREVGGVDAVMVVTALHVTQGPHDGAILPVLRGWIPAADLAATRLETGGPRVDGLADVVVPDPPSGVVEVTGLLNGPEAVSSDVLPPGQLGSISPGQLTNLWGGPMFSGYLVLEIPAQEGMEPAPAPSAGVEPGLNLQSLAYAFEWWAFAAFAVFMWWRVLRDDVHDARDRAAAVAAGDGGAAAPQDPGTGPAPGGAVETPAGSDERRPVLAVGTDGRSDPGAAADRPAR</sequence>
<dbReference type="PANTHER" id="PTHR23427">
    <property type="entry name" value="SURFEIT LOCUS PROTEIN"/>
    <property type="match status" value="1"/>
</dbReference>
<organism evidence="8 9">
    <name type="scientific">Georgenia faecalis</name>
    <dbReference type="NCBI Taxonomy" id="2483799"/>
    <lineage>
        <taxon>Bacteria</taxon>
        <taxon>Bacillati</taxon>
        <taxon>Actinomycetota</taxon>
        <taxon>Actinomycetes</taxon>
        <taxon>Micrococcales</taxon>
        <taxon>Bogoriellaceae</taxon>
        <taxon>Georgenia</taxon>
    </lineage>
</organism>
<dbReference type="CDD" id="cd06662">
    <property type="entry name" value="SURF1"/>
    <property type="match status" value="1"/>
</dbReference>
<evidence type="ECO:0000313" key="8">
    <source>
        <dbReference type="EMBL" id="MFC4554342.1"/>
    </source>
</evidence>
<evidence type="ECO:0000313" key="9">
    <source>
        <dbReference type="Proteomes" id="UP001595955"/>
    </source>
</evidence>
<feature type="transmembrane region" description="Helical" evidence="6">
    <location>
        <begin position="358"/>
        <end position="379"/>
    </location>
</feature>
<evidence type="ECO:0000256" key="3">
    <source>
        <dbReference type="ARBA" id="ARBA00022692"/>
    </source>
</evidence>